<protein>
    <recommendedName>
        <fullName evidence="3">Protein phosphatase 2C domain-containing protein</fullName>
    </recommendedName>
</protein>
<dbReference type="RefSeq" id="WP_222990547.1">
    <property type="nucleotide sequence ID" value="NZ_JAINVV010000006.1"/>
</dbReference>
<reference evidence="1 2" key="1">
    <citation type="submission" date="2021-08" db="EMBL/GenBank/DDBJ databases">
        <authorList>
            <person name="Tuo L."/>
        </authorList>
    </citation>
    <scope>NUCLEOTIDE SEQUENCE [LARGE SCALE GENOMIC DNA]</scope>
    <source>
        <strain evidence="1 2">JCM 31229</strain>
    </source>
</reference>
<gene>
    <name evidence="1" type="ORF">K7G82_14140</name>
</gene>
<sequence>MDSKAWRNWRPVEDRDIFAASIAEGRRQRPALSLVRSSGAGVSAGIASGTGADLREDAWLLLSMALRGFERQQFRSPHDAARAFDDMFDTALARLAGPGLPAGGWGVCAVALLPHWDVFCFACRGDAVLWRRKRGGPFRAVAPVCADGAADLRGPGKVALAGAVEAGRSMRGSAVRAGSADPLVMLAPSDRLILATGPVAAIAEEELAASIRRLAAPRVAGGILRAVPAGEAGAGASAMIVTMPGAGSRRKVDGTGLVRPAATPGAFAVAAE</sequence>
<dbReference type="Proteomes" id="UP000706039">
    <property type="component" value="Unassembled WGS sequence"/>
</dbReference>
<evidence type="ECO:0008006" key="3">
    <source>
        <dbReference type="Google" id="ProtNLM"/>
    </source>
</evidence>
<organism evidence="1 2">
    <name type="scientific">Sphingomonas colocasiae</name>
    <dbReference type="NCBI Taxonomy" id="1848973"/>
    <lineage>
        <taxon>Bacteria</taxon>
        <taxon>Pseudomonadati</taxon>
        <taxon>Pseudomonadota</taxon>
        <taxon>Alphaproteobacteria</taxon>
        <taxon>Sphingomonadales</taxon>
        <taxon>Sphingomonadaceae</taxon>
        <taxon>Sphingomonas</taxon>
    </lineage>
</organism>
<comment type="caution">
    <text evidence="1">The sequence shown here is derived from an EMBL/GenBank/DDBJ whole genome shotgun (WGS) entry which is preliminary data.</text>
</comment>
<proteinExistence type="predicted"/>
<name>A0ABS7PRY4_9SPHN</name>
<dbReference type="EMBL" id="JAINVV010000006">
    <property type="protein sequence ID" value="MBY8823440.1"/>
    <property type="molecule type" value="Genomic_DNA"/>
</dbReference>
<evidence type="ECO:0000313" key="2">
    <source>
        <dbReference type="Proteomes" id="UP000706039"/>
    </source>
</evidence>
<accession>A0ABS7PRY4</accession>
<keyword evidence="2" id="KW-1185">Reference proteome</keyword>
<evidence type="ECO:0000313" key="1">
    <source>
        <dbReference type="EMBL" id="MBY8823440.1"/>
    </source>
</evidence>